<accession>A0A157ZF85</accession>
<name>A0A157ZF85_9BURK</name>
<protein>
    <submittedName>
        <fullName evidence="2">Uncharacterized protein</fullName>
    </submittedName>
</protein>
<dbReference type="RefSeq" id="WP_061173272.1">
    <property type="nucleotide sequence ID" value="NZ_FCOE02000002.1"/>
</dbReference>
<keyword evidence="3" id="KW-1185">Reference proteome</keyword>
<dbReference type="Proteomes" id="UP000054911">
    <property type="component" value="Unassembled WGS sequence"/>
</dbReference>
<gene>
    <name evidence="2" type="ORF">AWB80_00723</name>
</gene>
<comment type="caution">
    <text evidence="2">The sequence shown here is derived from an EMBL/GenBank/DDBJ whole genome shotgun (WGS) entry which is preliminary data.</text>
</comment>
<dbReference type="OrthoDB" id="9135578at2"/>
<evidence type="ECO:0000313" key="3">
    <source>
        <dbReference type="Proteomes" id="UP000054911"/>
    </source>
</evidence>
<evidence type="ECO:0000313" key="2">
    <source>
        <dbReference type="EMBL" id="SAK44170.1"/>
    </source>
</evidence>
<sequence>MKCIVAGFVFASVALTAVNAMAQQMGRFAGFESELHMIDDTINRVEAQRHAGHEDFGGHASKAETLLRQAKAELNAATEYRVHH</sequence>
<organism evidence="2 3">
    <name type="scientific">Caballeronia pedi</name>
    <dbReference type="NCBI Taxonomy" id="1777141"/>
    <lineage>
        <taxon>Bacteria</taxon>
        <taxon>Pseudomonadati</taxon>
        <taxon>Pseudomonadota</taxon>
        <taxon>Betaproteobacteria</taxon>
        <taxon>Burkholderiales</taxon>
        <taxon>Burkholderiaceae</taxon>
        <taxon>Caballeronia</taxon>
    </lineage>
</organism>
<keyword evidence="1" id="KW-0732">Signal</keyword>
<reference evidence="2" key="1">
    <citation type="submission" date="2016-01" db="EMBL/GenBank/DDBJ databases">
        <authorList>
            <person name="Peeters C."/>
        </authorList>
    </citation>
    <scope>NUCLEOTIDE SEQUENCE [LARGE SCALE GENOMIC DNA]</scope>
    <source>
        <strain evidence="2">LMG 29323</strain>
    </source>
</reference>
<dbReference type="AlphaFoldDB" id="A0A157ZF85"/>
<proteinExistence type="predicted"/>
<evidence type="ECO:0000256" key="1">
    <source>
        <dbReference type="SAM" id="SignalP"/>
    </source>
</evidence>
<feature type="signal peptide" evidence="1">
    <location>
        <begin position="1"/>
        <end position="22"/>
    </location>
</feature>
<feature type="chain" id="PRO_5007619354" evidence="1">
    <location>
        <begin position="23"/>
        <end position="84"/>
    </location>
</feature>
<dbReference type="STRING" id="1777141.AWB80_00723"/>
<dbReference type="EMBL" id="FCOE02000002">
    <property type="protein sequence ID" value="SAK44170.1"/>
    <property type="molecule type" value="Genomic_DNA"/>
</dbReference>